<dbReference type="GeneID" id="111254270"/>
<evidence type="ECO:0000256" key="9">
    <source>
        <dbReference type="SAM" id="MobiDB-lite"/>
    </source>
</evidence>
<feature type="coiled-coil region" evidence="8">
    <location>
        <begin position="82"/>
        <end position="279"/>
    </location>
</feature>
<feature type="region of interest" description="Disordered" evidence="9">
    <location>
        <begin position="1349"/>
        <end position="1390"/>
    </location>
</feature>
<evidence type="ECO:0000313" key="10">
    <source>
        <dbReference type="EnsemblMetazoa" id="XP_022670655"/>
    </source>
</evidence>
<dbReference type="GO" id="GO:0030030">
    <property type="term" value="P:cell projection organization"/>
    <property type="evidence" value="ECO:0007669"/>
    <property type="project" value="UniProtKB-KW"/>
</dbReference>
<dbReference type="InterPro" id="IPR026201">
    <property type="entry name" value="Cep290"/>
</dbReference>
<feature type="coiled-coil region" evidence="8">
    <location>
        <begin position="388"/>
        <end position="422"/>
    </location>
</feature>
<feature type="coiled-coil region" evidence="8">
    <location>
        <begin position="303"/>
        <end position="356"/>
    </location>
</feature>
<feature type="coiled-coil region" evidence="8">
    <location>
        <begin position="962"/>
        <end position="989"/>
    </location>
</feature>
<feature type="region of interest" description="Disordered" evidence="9">
    <location>
        <begin position="615"/>
        <end position="645"/>
    </location>
</feature>
<accession>A0A7M7MEJ9</accession>
<evidence type="ECO:0000313" key="11">
    <source>
        <dbReference type="Proteomes" id="UP000594260"/>
    </source>
</evidence>
<keyword evidence="5 8" id="KW-0175">Coiled coil</keyword>
<evidence type="ECO:0000256" key="1">
    <source>
        <dbReference type="ARBA" id="ARBA00004120"/>
    </source>
</evidence>
<feature type="coiled-coil region" evidence="8">
    <location>
        <begin position="1035"/>
        <end position="1097"/>
    </location>
</feature>
<dbReference type="EnsemblMetazoa" id="XM_022814920">
    <property type="protein sequence ID" value="XP_022670655"/>
    <property type="gene ID" value="LOC111254270"/>
</dbReference>
<feature type="compositionally biased region" description="Low complexity" evidence="9">
    <location>
        <begin position="853"/>
        <end position="867"/>
    </location>
</feature>
<dbReference type="InParanoid" id="A0A7M7MEJ9"/>
<dbReference type="OrthoDB" id="6517032at2759"/>
<dbReference type="Proteomes" id="UP000594260">
    <property type="component" value="Unplaced"/>
</dbReference>
<comment type="subcellular location">
    <subcellularLocation>
        <location evidence="1">Cytoplasm</location>
        <location evidence="1">Cytoskeleton</location>
        <location evidence="1">Cilium basal body</location>
    </subcellularLocation>
    <subcellularLocation>
        <location evidence="2">Cytoplasm</location>
        <location evidence="2">Cytoskeleton</location>
        <location evidence="2">Microtubule organizing center</location>
        <location evidence="2">Centrosome</location>
    </subcellularLocation>
</comment>
<dbReference type="RefSeq" id="XP_022670655.1">
    <property type="nucleotide sequence ID" value="XM_022814920.1"/>
</dbReference>
<feature type="compositionally biased region" description="Polar residues" evidence="9">
    <location>
        <begin position="615"/>
        <end position="631"/>
    </location>
</feature>
<dbReference type="OMA" id="SHNDERK"/>
<reference evidence="10" key="1">
    <citation type="submission" date="2021-01" db="UniProtKB">
        <authorList>
            <consortium name="EnsemblMetazoa"/>
        </authorList>
    </citation>
    <scope>IDENTIFICATION</scope>
</reference>
<keyword evidence="7" id="KW-0966">Cell projection</keyword>
<evidence type="ECO:0000256" key="6">
    <source>
        <dbReference type="ARBA" id="ARBA00023212"/>
    </source>
</evidence>
<evidence type="ECO:0000256" key="8">
    <source>
        <dbReference type="SAM" id="Coils"/>
    </source>
</evidence>
<dbReference type="FunCoup" id="A0A7M7MEJ9">
    <property type="interactions" value="66"/>
</dbReference>
<dbReference type="PANTHER" id="PTHR18879">
    <property type="entry name" value="CENTROSOMAL PROTEIN OF 290 KDA"/>
    <property type="match status" value="1"/>
</dbReference>
<evidence type="ECO:0000256" key="7">
    <source>
        <dbReference type="ARBA" id="ARBA00023273"/>
    </source>
</evidence>
<evidence type="ECO:0000256" key="5">
    <source>
        <dbReference type="ARBA" id="ARBA00023054"/>
    </source>
</evidence>
<evidence type="ECO:0000256" key="2">
    <source>
        <dbReference type="ARBA" id="ARBA00004300"/>
    </source>
</evidence>
<dbReference type="KEGG" id="vde:111254270"/>
<keyword evidence="6" id="KW-0206">Cytoskeleton</keyword>
<feature type="region of interest" description="Disordered" evidence="9">
    <location>
        <begin position="847"/>
        <end position="890"/>
    </location>
</feature>
<feature type="coiled-coil region" evidence="8">
    <location>
        <begin position="498"/>
        <end position="525"/>
    </location>
</feature>
<feature type="region of interest" description="Disordered" evidence="9">
    <location>
        <begin position="538"/>
        <end position="586"/>
    </location>
</feature>
<feature type="coiled-coil region" evidence="8">
    <location>
        <begin position="1123"/>
        <end position="1282"/>
    </location>
</feature>
<keyword evidence="11" id="KW-1185">Reference proteome</keyword>
<proteinExistence type="predicted"/>
<evidence type="ECO:0000256" key="4">
    <source>
        <dbReference type="ARBA" id="ARBA00022794"/>
    </source>
</evidence>
<keyword evidence="3" id="KW-0963">Cytoplasm</keyword>
<name>A0A7M7MEJ9_VARDE</name>
<sequence length="1390" mass="159584">MTVLDWTLLRSIRSTLNVEHADESELQKIEDAADEFNKLQGADEVQDVHDLQTLVGVAQKVIKIKTMQAEAAIEELETVVKYSGMADENERLKKEIARLKSGDLQNDEVESQLKKLKNELDDVQIMLKREKQTSIKFEALYAEAERDRKSLQAEMLALQTELDEKIRVVEKQEVHATRQVNEKRVIAKLKEKNDQITKLMLALQEEESVNDDLKSTIDQLSAKLRDATIEINQSADLIEDLRKTNSALIRQVEQSGREIATLEGLVDEYMNKINELEALQPEDVDRSSRSSSGDRLDTWRKILEAKNAEIHDLQIRVVRLQQELDSVLSLTTTSTLNVLKKAISEKDQQIKSLVDNLGQATLDIEDNTRIIETLKGELVSEGQSHNDERKDRERLRIAEDMNADLEKQLLDREEQLAEALLVARKYEMGVYGLSDAVTEVRICKRKIASRDKNIAKLQDQLAESYVEIERLTRDNEQLCQGLIPPSKKATQVQQGQDNIEAEKTILALEDEILALKQSLRDLQRNLVDNVHKISSDWSQPWDKGTQISSHESLDERDLSRSQISQIPSKRQDSQDNDVEGNGLIGYNDVQGENQKLKEFLVQILEALQKLNNQRGAKQMTNSSSPLIANNKSAEDKQVAPPTPIKRKLPKEMPIEMKLLREFVSEVLDENQNLANDLDVIRMSTKANREEEKLVVKLFESAQQQVLRQRSLISVYSGVLAEQLAYADCLQEVYRRQLQALRQGTQDRSLKINLSYKVNFDYTAELKQQVYQLNNDIVALKKTLQDEQTIAAQAAIDDQTENMFMLEKLRMQIEALSKQHLKGQRLLAERESELIQVNEKLRKSQVTSYPTQIATTASEADAESSVTTGANSDDDTIQEESQTESERSVSHSFYRRMDSLREYNRKLCSELADAKDILKRTQDALKIKDIMLKEVNRQQAACGNLEQKMKVMEISLDTTKKLLGHKEQTLERYRQLVTDLKQELVSVKVKCNSDLQQLENTRMNELYQAKKQIAEITMKTFHHQQLALDNDAVPDQESFEKILAEKQVQIVQLQNKLKSFSTLEFGLKSELEQVKDSNQKLRENIMEAQERLRTFERLKQPVAPVPLEVVEMIVASDPLFGTVEHSAEQKGSELEKELSQLKEKLSTAENKIARLRSALDDAKGKTSTYEEEIERQNAKIEQLRKIQSLKRTDPKRIKVLEDDIENLRRQLYEAKQQRAEKSYDEIEKQAKQTVEVARWEEAKKWQMVIEGLKEQLKEKDVAIERLESAQTLLRAQIVRLEKEKYKLLDRIKASATVRSEHLQTIGALLKKIQQLEKAVVHHQKPLKKHRSKENQIVPILVNPLSPRRRRGKRKVSFDASVVDNEPSVSEPEEPDNSRLEDEPMPSNLDCM</sequence>
<evidence type="ECO:0000256" key="3">
    <source>
        <dbReference type="ARBA" id="ARBA00022490"/>
    </source>
</evidence>
<feature type="compositionally biased region" description="Acidic residues" evidence="9">
    <location>
        <begin position="871"/>
        <end position="882"/>
    </location>
</feature>
<dbReference type="PANTHER" id="PTHR18879:SF20">
    <property type="entry name" value="CENTROSOMAL PROTEIN OF 290 KDA"/>
    <property type="match status" value="1"/>
</dbReference>
<keyword evidence="4" id="KW-0970">Cilium biogenesis/degradation</keyword>
<protein>
    <submittedName>
        <fullName evidence="10">Uncharacterized protein</fullName>
    </submittedName>
</protein>
<organism evidence="10 11">
    <name type="scientific">Varroa destructor</name>
    <name type="common">Honeybee mite</name>
    <dbReference type="NCBI Taxonomy" id="109461"/>
    <lineage>
        <taxon>Eukaryota</taxon>
        <taxon>Metazoa</taxon>
        <taxon>Ecdysozoa</taxon>
        <taxon>Arthropoda</taxon>
        <taxon>Chelicerata</taxon>
        <taxon>Arachnida</taxon>
        <taxon>Acari</taxon>
        <taxon>Parasitiformes</taxon>
        <taxon>Mesostigmata</taxon>
        <taxon>Gamasina</taxon>
        <taxon>Dermanyssoidea</taxon>
        <taxon>Varroidae</taxon>
        <taxon>Varroa</taxon>
    </lineage>
</organism>
<dbReference type="GO" id="GO:0005813">
    <property type="term" value="C:centrosome"/>
    <property type="evidence" value="ECO:0007669"/>
    <property type="project" value="UniProtKB-SubCell"/>
</dbReference>